<reference evidence="1" key="1">
    <citation type="journal article" date="2015" name="Nature">
        <title>Complex archaea that bridge the gap between prokaryotes and eukaryotes.</title>
        <authorList>
            <person name="Spang A."/>
            <person name="Saw J.H."/>
            <person name="Jorgensen S.L."/>
            <person name="Zaremba-Niedzwiedzka K."/>
            <person name="Martijn J."/>
            <person name="Lind A.E."/>
            <person name="van Eijk R."/>
            <person name="Schleper C."/>
            <person name="Guy L."/>
            <person name="Ettema T.J."/>
        </authorList>
    </citation>
    <scope>NUCLEOTIDE SEQUENCE</scope>
</reference>
<dbReference type="AlphaFoldDB" id="A0A0F8ZD17"/>
<sequence length="38" mass="4515">MYEKLSILKVYKMPEKFEKYFSENLSTPIPHPPDTEIA</sequence>
<name>A0A0F8ZD17_9ZZZZ</name>
<organism evidence="1">
    <name type="scientific">marine sediment metagenome</name>
    <dbReference type="NCBI Taxonomy" id="412755"/>
    <lineage>
        <taxon>unclassified sequences</taxon>
        <taxon>metagenomes</taxon>
        <taxon>ecological metagenomes</taxon>
    </lineage>
</organism>
<proteinExistence type="predicted"/>
<gene>
    <name evidence="1" type="ORF">LCGC14_2984920</name>
</gene>
<dbReference type="EMBL" id="LAZR01061055">
    <property type="protein sequence ID" value="KKK64364.1"/>
    <property type="molecule type" value="Genomic_DNA"/>
</dbReference>
<accession>A0A0F8ZD17</accession>
<evidence type="ECO:0000313" key="1">
    <source>
        <dbReference type="EMBL" id="KKK64364.1"/>
    </source>
</evidence>
<comment type="caution">
    <text evidence="1">The sequence shown here is derived from an EMBL/GenBank/DDBJ whole genome shotgun (WGS) entry which is preliminary data.</text>
</comment>
<feature type="non-terminal residue" evidence="1">
    <location>
        <position position="38"/>
    </location>
</feature>
<protein>
    <submittedName>
        <fullName evidence="1">Uncharacterized protein</fullName>
    </submittedName>
</protein>